<dbReference type="InterPro" id="IPR036388">
    <property type="entry name" value="WH-like_DNA-bd_sf"/>
</dbReference>
<dbReference type="SUPFAM" id="SSF48008">
    <property type="entry name" value="GntR ligand-binding domain-like"/>
    <property type="match status" value="1"/>
</dbReference>
<dbReference type="InterPro" id="IPR011711">
    <property type="entry name" value="GntR_C"/>
</dbReference>
<dbReference type="Gene3D" id="1.10.10.10">
    <property type="entry name" value="Winged helix-like DNA-binding domain superfamily/Winged helix DNA-binding domain"/>
    <property type="match status" value="1"/>
</dbReference>
<evidence type="ECO:0000313" key="6">
    <source>
        <dbReference type="EMBL" id="RGB79939.1"/>
    </source>
</evidence>
<accession>A0A3E2TPW1</accession>
<keyword evidence="1" id="KW-0805">Transcription regulation</keyword>
<dbReference type="InterPro" id="IPR036390">
    <property type="entry name" value="WH_DNA-bd_sf"/>
</dbReference>
<dbReference type="GO" id="GO:0003677">
    <property type="term" value="F:DNA binding"/>
    <property type="evidence" value="ECO:0007669"/>
    <property type="project" value="UniProtKB-KW"/>
</dbReference>
<evidence type="ECO:0000313" key="8">
    <source>
        <dbReference type="Proteomes" id="UP000260773"/>
    </source>
</evidence>
<gene>
    <name evidence="6" type="ORF">DW070_08405</name>
    <name evidence="7" type="ORF">DW747_13270</name>
</gene>
<dbReference type="PANTHER" id="PTHR43537:SF5">
    <property type="entry name" value="UXU OPERON TRANSCRIPTIONAL REGULATOR"/>
    <property type="match status" value="1"/>
</dbReference>
<keyword evidence="9" id="KW-1185">Reference proteome</keyword>
<dbReference type="Proteomes" id="UP000260773">
    <property type="component" value="Unassembled WGS sequence"/>
</dbReference>
<dbReference type="SMART" id="SM00345">
    <property type="entry name" value="HTH_GNTR"/>
    <property type="match status" value="1"/>
</dbReference>
<evidence type="ECO:0000313" key="7">
    <source>
        <dbReference type="EMBL" id="RGC44465.1"/>
    </source>
</evidence>
<name>A0A3E2TPW1_9FIRM</name>
<comment type="caution">
    <text evidence="6">The sequence shown here is derived from an EMBL/GenBank/DDBJ whole genome shotgun (WGS) entry which is preliminary data.</text>
</comment>
<dbReference type="InterPro" id="IPR008920">
    <property type="entry name" value="TF_FadR/GntR_C"/>
</dbReference>
<dbReference type="EMBL" id="QVFD01000015">
    <property type="protein sequence ID" value="RGC44465.1"/>
    <property type="molecule type" value="Genomic_DNA"/>
</dbReference>
<dbReference type="InterPro" id="IPR000524">
    <property type="entry name" value="Tscrpt_reg_HTH_GntR"/>
</dbReference>
<dbReference type="SUPFAM" id="SSF46785">
    <property type="entry name" value="Winged helix' DNA-binding domain"/>
    <property type="match status" value="1"/>
</dbReference>
<keyword evidence="3" id="KW-0804">Transcription</keyword>
<dbReference type="Pfam" id="PF00392">
    <property type="entry name" value="GntR"/>
    <property type="match status" value="1"/>
</dbReference>
<dbReference type="GO" id="GO:0003700">
    <property type="term" value="F:DNA-binding transcription factor activity"/>
    <property type="evidence" value="ECO:0007669"/>
    <property type="project" value="InterPro"/>
</dbReference>
<dbReference type="SMART" id="SM00895">
    <property type="entry name" value="FCD"/>
    <property type="match status" value="1"/>
</dbReference>
<dbReference type="OrthoDB" id="389878at2"/>
<feature type="domain" description="GntR C-terminal" evidence="5">
    <location>
        <begin position="114"/>
        <end position="242"/>
    </location>
</feature>
<feature type="domain" description="HTH gntR-type" evidence="4">
    <location>
        <begin position="46"/>
        <end position="104"/>
    </location>
</feature>
<dbReference type="Proteomes" id="UP000261231">
    <property type="component" value="Unassembled WGS sequence"/>
</dbReference>
<dbReference type="AlphaFoldDB" id="A0A3E2TPW1"/>
<evidence type="ECO:0000259" key="4">
    <source>
        <dbReference type="SMART" id="SM00345"/>
    </source>
</evidence>
<evidence type="ECO:0000256" key="1">
    <source>
        <dbReference type="ARBA" id="ARBA00023015"/>
    </source>
</evidence>
<keyword evidence="2" id="KW-0238">DNA-binding</keyword>
<evidence type="ECO:0000256" key="3">
    <source>
        <dbReference type="ARBA" id="ARBA00023163"/>
    </source>
</evidence>
<sequence length="247" mass="28570">MFLYNITMNFQNTSITLKLSAISFIINTVCIIKEAIPMSLFLKDEAYEQLVQMIDDGKFEYDKKYSLNQIAIELNMSKTPVRDAIQKLADEKRIDILPSRGIQLHMPTADEVKQHYHFSNAIEGYCVAELAKAYAKNPKNIYVRRLKYIMQDMKAYLDEQTDFGEYFALDRQFHIELIDSLQDPYFSSLKSSGMGFLNHPELQLNEKVPRQDVYACHEKILDAICKGNHSAAFDAMMEHAQLMTNQL</sequence>
<reference evidence="8 9" key="1">
    <citation type="submission" date="2018-08" db="EMBL/GenBank/DDBJ databases">
        <title>A genome reference for cultivated species of the human gut microbiota.</title>
        <authorList>
            <person name="Zou Y."/>
            <person name="Xue W."/>
            <person name="Luo G."/>
        </authorList>
    </citation>
    <scope>NUCLEOTIDE SEQUENCE [LARGE SCALE GENOMIC DNA]</scope>
    <source>
        <strain evidence="6 8">AF45-17</strain>
        <strain evidence="7 9">AM28-39</strain>
    </source>
</reference>
<dbReference type="Pfam" id="PF07729">
    <property type="entry name" value="FCD"/>
    <property type="match status" value="1"/>
</dbReference>
<evidence type="ECO:0000256" key="2">
    <source>
        <dbReference type="ARBA" id="ARBA00023125"/>
    </source>
</evidence>
<dbReference type="EMBL" id="QVEP01000016">
    <property type="protein sequence ID" value="RGB79939.1"/>
    <property type="molecule type" value="Genomic_DNA"/>
</dbReference>
<dbReference type="PANTHER" id="PTHR43537">
    <property type="entry name" value="TRANSCRIPTIONAL REGULATOR, GNTR FAMILY"/>
    <property type="match status" value="1"/>
</dbReference>
<proteinExistence type="predicted"/>
<organism evidence="6 8">
    <name type="scientific">Coprococcus catus</name>
    <dbReference type="NCBI Taxonomy" id="116085"/>
    <lineage>
        <taxon>Bacteria</taxon>
        <taxon>Bacillati</taxon>
        <taxon>Bacillota</taxon>
        <taxon>Clostridia</taxon>
        <taxon>Lachnospirales</taxon>
        <taxon>Lachnospiraceae</taxon>
        <taxon>Coprococcus</taxon>
    </lineage>
</organism>
<evidence type="ECO:0000259" key="5">
    <source>
        <dbReference type="SMART" id="SM00895"/>
    </source>
</evidence>
<protein>
    <submittedName>
        <fullName evidence="6">GntR family transcriptional regulator</fullName>
    </submittedName>
</protein>
<evidence type="ECO:0000313" key="9">
    <source>
        <dbReference type="Proteomes" id="UP000261231"/>
    </source>
</evidence>
<dbReference type="Gene3D" id="1.20.120.530">
    <property type="entry name" value="GntR ligand-binding domain-like"/>
    <property type="match status" value="1"/>
</dbReference>